<dbReference type="Proteomes" id="UP001057452">
    <property type="component" value="Chromosome 14"/>
</dbReference>
<accession>A0ACB9WKW2</accession>
<evidence type="ECO:0000313" key="2">
    <source>
        <dbReference type="Proteomes" id="UP001057452"/>
    </source>
</evidence>
<keyword evidence="2" id="KW-1185">Reference proteome</keyword>
<organism evidence="1 2">
    <name type="scientific">Chaenocephalus aceratus</name>
    <name type="common">Blackfin icefish</name>
    <name type="synonym">Chaenichthys aceratus</name>
    <dbReference type="NCBI Taxonomy" id="36190"/>
    <lineage>
        <taxon>Eukaryota</taxon>
        <taxon>Metazoa</taxon>
        <taxon>Chordata</taxon>
        <taxon>Craniata</taxon>
        <taxon>Vertebrata</taxon>
        <taxon>Euteleostomi</taxon>
        <taxon>Actinopterygii</taxon>
        <taxon>Neopterygii</taxon>
        <taxon>Teleostei</taxon>
        <taxon>Neoteleostei</taxon>
        <taxon>Acanthomorphata</taxon>
        <taxon>Eupercaria</taxon>
        <taxon>Perciformes</taxon>
        <taxon>Notothenioidei</taxon>
        <taxon>Channichthyidae</taxon>
        <taxon>Chaenocephalus</taxon>
    </lineage>
</organism>
<gene>
    <name evidence="1" type="ORF">KUCAC02_002960</name>
</gene>
<dbReference type="EMBL" id="CM043798">
    <property type="protein sequence ID" value="KAI4813729.1"/>
    <property type="molecule type" value="Genomic_DNA"/>
</dbReference>
<protein>
    <submittedName>
        <fullName evidence="1">Uncharacterized protein</fullName>
    </submittedName>
</protein>
<sequence length="66" mass="7198">MFGNRAAVRREIKPRTVLGVTHSSHGSLKASQESLGGSEELRTSCLSTQLAVQSFRGLHQGYVEKL</sequence>
<proteinExistence type="predicted"/>
<name>A0ACB9WKW2_CHAAC</name>
<comment type="caution">
    <text evidence="1">The sequence shown here is derived from an EMBL/GenBank/DDBJ whole genome shotgun (WGS) entry which is preliminary data.</text>
</comment>
<reference evidence="1" key="1">
    <citation type="submission" date="2022-05" db="EMBL/GenBank/DDBJ databases">
        <title>Chromosome-level genome of Chaenocephalus aceratus.</title>
        <authorList>
            <person name="Park H."/>
        </authorList>
    </citation>
    <scope>NUCLEOTIDE SEQUENCE</scope>
    <source>
        <strain evidence="1">KU_202001</strain>
    </source>
</reference>
<evidence type="ECO:0000313" key="1">
    <source>
        <dbReference type="EMBL" id="KAI4813729.1"/>
    </source>
</evidence>